<evidence type="ECO:0000256" key="1">
    <source>
        <dbReference type="ARBA" id="ARBA00009995"/>
    </source>
</evidence>
<dbReference type="Gene3D" id="3.40.50.2000">
    <property type="entry name" value="Glycogen Phosphorylase B"/>
    <property type="match status" value="2"/>
</dbReference>
<keyword evidence="4" id="KW-0732">Signal</keyword>
<evidence type="ECO:0000256" key="4">
    <source>
        <dbReference type="SAM" id="SignalP"/>
    </source>
</evidence>
<evidence type="ECO:0000313" key="6">
    <source>
        <dbReference type="Proteomes" id="UP001281410"/>
    </source>
</evidence>
<dbReference type="PANTHER" id="PTHR48047:SF61">
    <property type="entry name" value="OS04G0273600 PROTEIN"/>
    <property type="match status" value="1"/>
</dbReference>
<evidence type="ECO:0000256" key="3">
    <source>
        <dbReference type="ARBA" id="ARBA00022679"/>
    </source>
</evidence>
<feature type="signal peptide" evidence="4">
    <location>
        <begin position="1"/>
        <end position="17"/>
    </location>
</feature>
<dbReference type="FunFam" id="3.40.50.2000:FF:000103">
    <property type="entry name" value="Glycosyltransferase"/>
    <property type="match status" value="1"/>
</dbReference>
<keyword evidence="3" id="KW-0808">Transferase</keyword>
<comment type="similarity">
    <text evidence="1">Belongs to the UDP-glycosyltransferase family.</text>
</comment>
<dbReference type="AlphaFoldDB" id="A0AAE0A8T2"/>
<dbReference type="SUPFAM" id="SSF53756">
    <property type="entry name" value="UDP-Glycosyltransferase/glycogen phosphorylase"/>
    <property type="match status" value="1"/>
</dbReference>
<evidence type="ECO:0008006" key="7">
    <source>
        <dbReference type="Google" id="ProtNLM"/>
    </source>
</evidence>
<dbReference type="InterPro" id="IPR002213">
    <property type="entry name" value="UDP_glucos_trans"/>
</dbReference>
<keyword evidence="6" id="KW-1185">Reference proteome</keyword>
<comment type="caution">
    <text evidence="5">The sequence shown here is derived from an EMBL/GenBank/DDBJ whole genome shotgun (WGS) entry which is preliminary data.</text>
</comment>
<dbReference type="Pfam" id="PF00201">
    <property type="entry name" value="UDPGT"/>
    <property type="match status" value="1"/>
</dbReference>
<dbReference type="FunFam" id="3.40.50.2000:FF:000064">
    <property type="entry name" value="Glycosyltransferase"/>
    <property type="match status" value="1"/>
</dbReference>
<protein>
    <recommendedName>
        <fullName evidence="7">Glycosyltransferase</fullName>
    </recommendedName>
</protein>
<feature type="chain" id="PRO_5042018502" description="Glycosyltransferase" evidence="4">
    <location>
        <begin position="18"/>
        <end position="485"/>
    </location>
</feature>
<name>A0AAE0A8T2_9ROSI</name>
<dbReference type="PANTHER" id="PTHR48047">
    <property type="entry name" value="GLYCOSYLTRANSFERASE"/>
    <property type="match status" value="1"/>
</dbReference>
<reference evidence="5" key="1">
    <citation type="journal article" date="2023" name="Plant J.">
        <title>Genome sequences and population genomics provide insights into the demographic history, inbreeding, and mutation load of two 'living fossil' tree species of Dipteronia.</title>
        <authorList>
            <person name="Feng Y."/>
            <person name="Comes H.P."/>
            <person name="Chen J."/>
            <person name="Zhu S."/>
            <person name="Lu R."/>
            <person name="Zhang X."/>
            <person name="Li P."/>
            <person name="Qiu J."/>
            <person name="Olsen K.M."/>
            <person name="Qiu Y."/>
        </authorList>
    </citation>
    <scope>NUCLEOTIDE SEQUENCE</scope>
    <source>
        <strain evidence="5">NBL</strain>
    </source>
</reference>
<sequence length="485" mass="54503">MFPFLAQGHIIPFLALAFQLEKTNKYTITFVNTKKNLQKLTSSLPLNSSINLLEIPFNSLDHNLPPDTENSDSIPYNLILNLLQASLSFKPYFRKLVSDLVGERNGQKPLYIITDMFFGWCAEIAQEFGVFHALFVGGAGFGFACFYSLWLNLPHQNTDSDEFLLPDFPEASKIHATQLSEFLKVADGTDSFSMILKKLMSLWFNVDGILFNTVEELDHLGPTYFRRKFGRPVWAIGPVISSNKSQAREQTHFGISLEMCKNWLDTKPCSSVVYVSFGSMNTIASSQMMELALALEASGKYFIWVVRPPLGFDINSEFKGNEWLPEGFEERIKISKQGLLVHSRAPQVDILSHKSVSAFLSHCGWNSVLESLSHGLPIMGWPMAAEQFYNVKLLEEEIGVCVEVARGKSCVVKHQEIVAKIELVMNGTEKGKEMKRKASSGLQQKLRWRRTIGGGGGEIKSEKAVALFEKLEHEELKPDSASWIS</sequence>
<keyword evidence="2" id="KW-0328">Glycosyltransferase</keyword>
<dbReference type="Proteomes" id="UP001281410">
    <property type="component" value="Unassembled WGS sequence"/>
</dbReference>
<organism evidence="5 6">
    <name type="scientific">Dipteronia sinensis</name>
    <dbReference type="NCBI Taxonomy" id="43782"/>
    <lineage>
        <taxon>Eukaryota</taxon>
        <taxon>Viridiplantae</taxon>
        <taxon>Streptophyta</taxon>
        <taxon>Embryophyta</taxon>
        <taxon>Tracheophyta</taxon>
        <taxon>Spermatophyta</taxon>
        <taxon>Magnoliopsida</taxon>
        <taxon>eudicotyledons</taxon>
        <taxon>Gunneridae</taxon>
        <taxon>Pentapetalae</taxon>
        <taxon>rosids</taxon>
        <taxon>malvids</taxon>
        <taxon>Sapindales</taxon>
        <taxon>Sapindaceae</taxon>
        <taxon>Hippocastanoideae</taxon>
        <taxon>Acereae</taxon>
        <taxon>Dipteronia</taxon>
    </lineage>
</organism>
<accession>A0AAE0A8T2</accession>
<proteinExistence type="inferred from homology"/>
<dbReference type="GO" id="GO:0035251">
    <property type="term" value="F:UDP-glucosyltransferase activity"/>
    <property type="evidence" value="ECO:0007669"/>
    <property type="project" value="TreeGrafter"/>
</dbReference>
<dbReference type="EMBL" id="JANJYJ010000006">
    <property type="protein sequence ID" value="KAK3205942.1"/>
    <property type="molecule type" value="Genomic_DNA"/>
</dbReference>
<evidence type="ECO:0000256" key="2">
    <source>
        <dbReference type="ARBA" id="ARBA00022676"/>
    </source>
</evidence>
<gene>
    <name evidence="5" type="ORF">Dsin_019988</name>
</gene>
<evidence type="ECO:0000313" key="5">
    <source>
        <dbReference type="EMBL" id="KAK3205942.1"/>
    </source>
</evidence>
<dbReference type="CDD" id="cd03784">
    <property type="entry name" value="GT1_Gtf-like"/>
    <property type="match status" value="1"/>
</dbReference>